<reference evidence="1" key="2">
    <citation type="journal article" date="2022" name="New Phytol.">
        <title>Evolutionary transition to the ectomycorrhizal habit in the genomes of a hyperdiverse lineage of mushroom-forming fungi.</title>
        <authorList>
            <person name="Looney B."/>
            <person name="Miyauchi S."/>
            <person name="Morin E."/>
            <person name="Drula E."/>
            <person name="Courty P.E."/>
            <person name="Kohler A."/>
            <person name="Kuo A."/>
            <person name="LaButti K."/>
            <person name="Pangilinan J."/>
            <person name="Lipzen A."/>
            <person name="Riley R."/>
            <person name="Andreopoulos W."/>
            <person name="He G."/>
            <person name="Johnson J."/>
            <person name="Nolan M."/>
            <person name="Tritt A."/>
            <person name="Barry K.W."/>
            <person name="Grigoriev I.V."/>
            <person name="Nagy L.G."/>
            <person name="Hibbett D."/>
            <person name="Henrissat B."/>
            <person name="Matheny P.B."/>
            <person name="Labbe J."/>
            <person name="Martin F.M."/>
        </authorList>
    </citation>
    <scope>NUCLEOTIDE SEQUENCE</scope>
    <source>
        <strain evidence="1">EC-137</strain>
    </source>
</reference>
<gene>
    <name evidence="1" type="ORF">K488DRAFT_89116</name>
</gene>
<evidence type="ECO:0000313" key="1">
    <source>
        <dbReference type="EMBL" id="KAI0029054.1"/>
    </source>
</evidence>
<sequence length="537" mass="57719">MSQPTPRPLPPRMVFNLRTKAPISSRGTGSPFSATVTRKRTSSVQAAGAQEEGHREPPHKRLSAGSTGLRATESFRNFADYYDGFQGSGPAGHEDFTRNDGAAHGDAEVSVAAATGGSNGGDGGNGGNGGSGGDGGSGGEGGSGGDGGDDLDGESEDDGQVIVTTPINYSSLALSSVLEEMLIFQRWQGKYLGRYILPIGSFKDVIEVGLSQRVAGGAKLTSYEETHLQSFRRILRYDPQLDRMMRAVGDQGQLGLIIRALEEGRRAARAEDVHILKDHIGLWPSQFITWDGTIFNKGRRNEYGFKNAVTGALLCPVTLNWDDDSTRNDLRSSNVIPTSDDLPRFLWPGNVPVIITDLVSGFLRSQVLEAAFLSVWFAPSVILGNGRSTRASKASMYGVDHVTIESVAYVAMLVRFVLSEQATFTVGGPVPTRGAWCLGQFCLKLIDQAYNALTDDELLSLVQWWNETIFPDANVAMSTKNKDSAAGLMESQHIAKLAQLGVGCAHARDDGSEGSEAEDESMMDDRRDLDVSESDDE</sequence>
<keyword evidence="2" id="KW-1185">Reference proteome</keyword>
<dbReference type="Proteomes" id="UP000814128">
    <property type="component" value="Unassembled WGS sequence"/>
</dbReference>
<reference evidence="1" key="1">
    <citation type="submission" date="2021-02" db="EMBL/GenBank/DDBJ databases">
        <authorList>
            <consortium name="DOE Joint Genome Institute"/>
            <person name="Ahrendt S."/>
            <person name="Looney B.P."/>
            <person name="Miyauchi S."/>
            <person name="Morin E."/>
            <person name="Drula E."/>
            <person name="Courty P.E."/>
            <person name="Chicoki N."/>
            <person name="Fauchery L."/>
            <person name="Kohler A."/>
            <person name="Kuo A."/>
            <person name="Labutti K."/>
            <person name="Pangilinan J."/>
            <person name="Lipzen A."/>
            <person name="Riley R."/>
            <person name="Andreopoulos W."/>
            <person name="He G."/>
            <person name="Johnson J."/>
            <person name="Barry K.W."/>
            <person name="Grigoriev I.V."/>
            <person name="Nagy L."/>
            <person name="Hibbett D."/>
            <person name="Henrissat B."/>
            <person name="Matheny P.B."/>
            <person name="Labbe J."/>
            <person name="Martin F."/>
        </authorList>
    </citation>
    <scope>NUCLEOTIDE SEQUENCE</scope>
    <source>
        <strain evidence="1">EC-137</strain>
    </source>
</reference>
<name>A0ACB8QBC8_9AGAM</name>
<proteinExistence type="predicted"/>
<organism evidence="1 2">
    <name type="scientific">Vararia minispora EC-137</name>
    <dbReference type="NCBI Taxonomy" id="1314806"/>
    <lineage>
        <taxon>Eukaryota</taxon>
        <taxon>Fungi</taxon>
        <taxon>Dikarya</taxon>
        <taxon>Basidiomycota</taxon>
        <taxon>Agaricomycotina</taxon>
        <taxon>Agaricomycetes</taxon>
        <taxon>Russulales</taxon>
        <taxon>Lachnocladiaceae</taxon>
        <taxon>Vararia</taxon>
    </lineage>
</organism>
<protein>
    <submittedName>
        <fullName evidence="1">Uncharacterized protein</fullName>
    </submittedName>
</protein>
<evidence type="ECO:0000313" key="2">
    <source>
        <dbReference type="Proteomes" id="UP000814128"/>
    </source>
</evidence>
<dbReference type="EMBL" id="MU273702">
    <property type="protein sequence ID" value="KAI0029054.1"/>
    <property type="molecule type" value="Genomic_DNA"/>
</dbReference>
<accession>A0ACB8QBC8</accession>
<comment type="caution">
    <text evidence="1">The sequence shown here is derived from an EMBL/GenBank/DDBJ whole genome shotgun (WGS) entry which is preliminary data.</text>
</comment>